<feature type="non-terminal residue" evidence="1">
    <location>
        <position position="1369"/>
    </location>
</feature>
<evidence type="ECO:0000313" key="2">
    <source>
        <dbReference type="Proteomes" id="UP000714915"/>
    </source>
</evidence>
<gene>
    <name evidence="1" type="ORF">KC669_03445</name>
</gene>
<comment type="caution">
    <text evidence="1">The sequence shown here is derived from an EMBL/GenBank/DDBJ whole genome shotgun (WGS) entry which is preliminary data.</text>
</comment>
<dbReference type="EMBL" id="JAGQLF010000042">
    <property type="protein sequence ID" value="MCA9387064.1"/>
    <property type="molecule type" value="Genomic_DNA"/>
</dbReference>
<dbReference type="InterPro" id="IPR017853">
    <property type="entry name" value="GH"/>
</dbReference>
<proteinExistence type="predicted"/>
<organism evidence="1 2">
    <name type="scientific">Candidatus Dojkabacteria bacterium</name>
    <dbReference type="NCBI Taxonomy" id="2099670"/>
    <lineage>
        <taxon>Bacteria</taxon>
        <taxon>Candidatus Dojkabacteria</taxon>
    </lineage>
</organism>
<protein>
    <submittedName>
        <fullName evidence="1">Uncharacterized protein</fullName>
    </submittedName>
</protein>
<evidence type="ECO:0000313" key="1">
    <source>
        <dbReference type="EMBL" id="MCA9387064.1"/>
    </source>
</evidence>
<reference evidence="1" key="2">
    <citation type="journal article" date="2021" name="Microbiome">
        <title>Successional dynamics and alternative stable states in a saline activated sludge microbial community over 9 years.</title>
        <authorList>
            <person name="Wang Y."/>
            <person name="Ye J."/>
            <person name="Ju F."/>
            <person name="Liu L."/>
            <person name="Boyd J.A."/>
            <person name="Deng Y."/>
            <person name="Parks D.H."/>
            <person name="Jiang X."/>
            <person name="Yin X."/>
            <person name="Woodcroft B.J."/>
            <person name="Tyson G.W."/>
            <person name="Hugenholtz P."/>
            <person name="Polz M.F."/>
            <person name="Zhang T."/>
        </authorList>
    </citation>
    <scope>NUCLEOTIDE SEQUENCE</scope>
    <source>
        <strain evidence="1">HKST-UBA09</strain>
    </source>
</reference>
<dbReference type="SUPFAM" id="SSF51445">
    <property type="entry name" value="(Trans)glycosidases"/>
    <property type="match status" value="1"/>
</dbReference>
<reference evidence="1" key="1">
    <citation type="submission" date="2020-04" db="EMBL/GenBank/DDBJ databases">
        <authorList>
            <person name="Zhang T."/>
        </authorList>
    </citation>
    <scope>NUCLEOTIDE SEQUENCE</scope>
    <source>
        <strain evidence="1">HKST-UBA09</strain>
    </source>
</reference>
<sequence length="1369" mass="149996">MSKVLAQVSGRPAPNSGTIADTLKGYEKADGIVQIMDSYDRCRIIDPNLAEPTRVADSGALNNVSLADNLGGINLSPVLDYADYATTPQYESSFSKGNELGMSYVLGLVTDKNAVSNVVGFINEANQNGFVPVVRLCYPGGCNFDLSKNADDVINFYRSVSSAASGDFVAILGPNEPGSGEPQLEMEAFMVKNGDYGTLVDRAEQAATALQPLRASNGGNMYLSPAVFNVTNTINDDALQYFKNGLNTQLFDIIAINTYNLAGGEAYSFYETTAKGFPLKDTVEQSGLKVLVTEFGTFTETLDFENLKENFDEFCSDDTVEGVMFFRSFQSLADIQPEPHPNLIPDDVISDIVSGCSKGSLRDWAWANCNFDSCIYEEDHDERSIAKACGVSTPQTRTDKTGAALRLRCVETGCGIDWQQTLQVSLPIKQFGSTLVSGTQNYNYPAICAELAYFYNTGVYDPLNQFAGELKGDNGLTYPMPWLGSAINCSSELIKVANQNALDYTSSYSPSSGSGFNQTKEEVATESTGETYKELGFTNPGSSTINVGDTDQLIDERTVCLGEGCLDKSKSISAPIYSSYIPASLAQSYSNPASCKSSDLLIRNEPNNYIIGPEVYISDRKAETFFIGSHDICYQYLIRNSGSSAVNERMAFGPNTKLSCGIVDSSSIPAQGIAELNGFNCNAFTNLLNAEVGGEKTYHKGVANIAPNLRWCFKYNAKPEDEVFYYKSDFATPPKFEIPGIYDSLYETYKRNQTIMSDRYLKIVFRENVGWEAKVTVKMRDLNSPYDNEAEPYMYAQELNSCTVTDNLFDNRYKLGRGNPEQTTSQYFDWLGYLDIMQEWNMVYSRDYINSAETIIENPLKNPEFADIQIPDTLNKDYVLLSGTASQSTRFPILTCDEIALNKVGIGFKGSEPYRLTEDKIYAANFNPTCIDQYESDRYDDGLQEFLCEQGYEDMCVTLPPELVCRNEDGQIVDQNNNDSDVISANATCPVANGLCIRGPGVLSHGSLNAIDIFTTQKDADGNYILVAPFDGKIVGRRTNTYCANTAINGGDGLYFQGKVAGQTVTLFMYHLRSKFLVSEGVSVKAGTPIAQLAEPNDADIDSLACLLGVPGTAHVHIEFADNNSLAHLKEGNTPFDLRAFTYQAMGCKETTRDACPTNVDLGIENVNNLVCEYENTEIPVGNGPSVCNEFNCAPGDPARATFETSLLCAAQTLSNDVSAGKSLAELLDEYGPYCDNETLGVLDNGSSKMPFAYNFVTKLYDPFAITKRSCSTTPPSSPRQEDVGLRCTDFGRTLGNLRADQDAWDYYRAPLETCGLSSDQMTWAGGTNGLGIDEVTNKMINEVNYAGFRLSNVPRQKVQVVVETAKKY</sequence>
<dbReference type="Gene3D" id="2.70.70.10">
    <property type="entry name" value="Glucose Permease (Domain IIA)"/>
    <property type="match status" value="1"/>
</dbReference>
<accession>A0A955LAG8</accession>
<name>A0A955LAG8_9BACT</name>
<dbReference type="Proteomes" id="UP000714915">
    <property type="component" value="Unassembled WGS sequence"/>
</dbReference>
<dbReference type="InterPro" id="IPR011055">
    <property type="entry name" value="Dup_hybrid_motif"/>
</dbReference>